<accession>A0ACC2G957</accession>
<comment type="caution">
    <text evidence="1">The sequence shown here is derived from an EMBL/GenBank/DDBJ whole genome shotgun (WGS) entry which is preliminary data.</text>
</comment>
<proteinExistence type="predicted"/>
<reference evidence="1" key="1">
    <citation type="submission" date="2021-05" db="EMBL/GenBank/DDBJ databases">
        <authorList>
            <person name="Pan Q."/>
            <person name="Jouanno E."/>
            <person name="Zahm M."/>
            <person name="Klopp C."/>
            <person name="Cabau C."/>
            <person name="Louis A."/>
            <person name="Berthelot C."/>
            <person name="Parey E."/>
            <person name="Roest Crollius H."/>
            <person name="Montfort J."/>
            <person name="Robinson-Rechavi M."/>
            <person name="Bouchez O."/>
            <person name="Lampietro C."/>
            <person name="Lopez Roques C."/>
            <person name="Donnadieu C."/>
            <person name="Postlethwait J."/>
            <person name="Bobe J."/>
            <person name="Dillon D."/>
            <person name="Chandos A."/>
            <person name="von Hippel F."/>
            <person name="Guiguen Y."/>
        </authorList>
    </citation>
    <scope>NUCLEOTIDE SEQUENCE</scope>
    <source>
        <strain evidence="1">YG-Jan2019</strain>
    </source>
</reference>
<evidence type="ECO:0000313" key="1">
    <source>
        <dbReference type="EMBL" id="KAJ8000159.1"/>
    </source>
</evidence>
<evidence type="ECO:0000313" key="2">
    <source>
        <dbReference type="Proteomes" id="UP001157502"/>
    </source>
</evidence>
<gene>
    <name evidence="1" type="ORF">DPEC_G00201950</name>
</gene>
<organism evidence="1 2">
    <name type="scientific">Dallia pectoralis</name>
    <name type="common">Alaska blackfish</name>
    <dbReference type="NCBI Taxonomy" id="75939"/>
    <lineage>
        <taxon>Eukaryota</taxon>
        <taxon>Metazoa</taxon>
        <taxon>Chordata</taxon>
        <taxon>Craniata</taxon>
        <taxon>Vertebrata</taxon>
        <taxon>Euteleostomi</taxon>
        <taxon>Actinopterygii</taxon>
        <taxon>Neopterygii</taxon>
        <taxon>Teleostei</taxon>
        <taxon>Protacanthopterygii</taxon>
        <taxon>Esociformes</taxon>
        <taxon>Umbridae</taxon>
        <taxon>Dallia</taxon>
    </lineage>
</organism>
<keyword evidence="2" id="KW-1185">Reference proteome</keyword>
<dbReference type="Proteomes" id="UP001157502">
    <property type="component" value="Chromosome 16"/>
</dbReference>
<sequence>MQPPSTALCGYGRSKIDVVGLLYLPVRYTSTTVDRFPFHITRHGENIMGLDLFLSLGFTLQDNNGARILQVGSHWQQSRPELFNGLGCLTSFTHKPLLDHSVPPVVQPLRRVPLALRDGVTQELQRLQADGIIEPIDASPWVSNLVIARKE</sequence>
<protein>
    <submittedName>
        <fullName evidence="1">Uncharacterized protein</fullName>
    </submittedName>
</protein>
<name>A0ACC2G957_DALPE</name>
<dbReference type="EMBL" id="CM055743">
    <property type="protein sequence ID" value="KAJ8000159.1"/>
    <property type="molecule type" value="Genomic_DNA"/>
</dbReference>